<dbReference type="EMBL" id="LTAI01000278">
    <property type="protein sequence ID" value="ORD99172.1"/>
    <property type="molecule type" value="Genomic_DNA"/>
</dbReference>
<keyword evidence="1" id="KW-1133">Transmembrane helix</keyword>
<organism evidence="2 3">
    <name type="scientific">Hepatospora eriocheir</name>
    <dbReference type="NCBI Taxonomy" id="1081669"/>
    <lineage>
        <taxon>Eukaryota</taxon>
        <taxon>Fungi</taxon>
        <taxon>Fungi incertae sedis</taxon>
        <taxon>Microsporidia</taxon>
        <taxon>Hepatosporidae</taxon>
        <taxon>Hepatospora</taxon>
    </lineage>
</organism>
<reference evidence="2 3" key="1">
    <citation type="journal article" date="2017" name="Environ. Microbiol.">
        <title>Decay of the glycolytic pathway and adaptation to intranuclear parasitism within Enterocytozoonidae microsporidia.</title>
        <authorList>
            <person name="Wiredu Boakye D."/>
            <person name="Jaroenlak P."/>
            <person name="Prachumwat A."/>
            <person name="Williams T.A."/>
            <person name="Bateman K.S."/>
            <person name="Itsathitphaisarn O."/>
            <person name="Sritunyalucksana K."/>
            <person name="Paszkiewicz K.H."/>
            <person name="Moore K.A."/>
            <person name="Stentiford G.D."/>
            <person name="Williams B.A."/>
        </authorList>
    </citation>
    <scope>NUCLEOTIDE SEQUENCE [LARGE SCALE GENOMIC DNA]</scope>
    <source>
        <strain evidence="3">canceri</strain>
    </source>
</reference>
<protein>
    <submittedName>
        <fullName evidence="2">Uncharacterized protein</fullName>
    </submittedName>
</protein>
<proteinExistence type="predicted"/>
<evidence type="ECO:0000313" key="3">
    <source>
        <dbReference type="Proteomes" id="UP000192501"/>
    </source>
</evidence>
<evidence type="ECO:0000256" key="1">
    <source>
        <dbReference type="SAM" id="Phobius"/>
    </source>
</evidence>
<accession>A0A1X0QHC5</accession>
<evidence type="ECO:0000313" key="2">
    <source>
        <dbReference type="EMBL" id="ORD99172.1"/>
    </source>
</evidence>
<dbReference type="Proteomes" id="UP000192501">
    <property type="component" value="Unassembled WGS sequence"/>
</dbReference>
<dbReference type="VEuPathDB" id="MicrosporidiaDB:A0H76_1290"/>
<name>A0A1X0QHC5_9MICR</name>
<feature type="transmembrane region" description="Helical" evidence="1">
    <location>
        <begin position="20"/>
        <end position="44"/>
    </location>
</feature>
<sequence length="61" mass="7642">MIKLIINILYLDKKIIVIKYFILFKFIMRYLNLNNLKIFIISFYKQLVEYKSWLLLTKFNF</sequence>
<keyword evidence="1" id="KW-0812">Transmembrane</keyword>
<dbReference type="AlphaFoldDB" id="A0A1X0QHC5"/>
<dbReference type="VEuPathDB" id="MicrosporidiaDB:HERIO_1493"/>
<comment type="caution">
    <text evidence="2">The sequence shown here is derived from an EMBL/GenBank/DDBJ whole genome shotgun (WGS) entry which is preliminary data.</text>
</comment>
<keyword evidence="1" id="KW-0472">Membrane</keyword>
<gene>
    <name evidence="2" type="ORF">A0H76_1290</name>
</gene>